<dbReference type="GO" id="GO:0005351">
    <property type="term" value="F:carbohydrate:proton symporter activity"/>
    <property type="evidence" value="ECO:0007669"/>
    <property type="project" value="TreeGrafter"/>
</dbReference>
<evidence type="ECO:0000256" key="2">
    <source>
        <dbReference type="ARBA" id="ARBA00010992"/>
    </source>
</evidence>
<keyword evidence="11" id="KW-1185">Reference proteome</keyword>
<dbReference type="PANTHER" id="PTHR48022:SF72">
    <property type="entry name" value="MAJOR FACILITATOR SUPERFAMILY (MFS) PROFILE DOMAIN-CONTAINING PROTEIN-RELATED"/>
    <property type="match status" value="1"/>
</dbReference>
<dbReference type="InterPro" id="IPR003663">
    <property type="entry name" value="Sugar/inositol_transpt"/>
</dbReference>
<keyword evidence="4 8" id="KW-0812">Transmembrane</keyword>
<feature type="transmembrane region" description="Helical" evidence="8">
    <location>
        <begin position="265"/>
        <end position="287"/>
    </location>
</feature>
<dbReference type="PANTHER" id="PTHR48022">
    <property type="entry name" value="PLASTIDIC GLUCOSE TRANSPORTER 4"/>
    <property type="match status" value="1"/>
</dbReference>
<protein>
    <recommendedName>
        <fullName evidence="9">Major facilitator superfamily (MFS) profile domain-containing protein</fullName>
    </recommendedName>
</protein>
<dbReference type="InterPro" id="IPR005828">
    <property type="entry name" value="MFS_sugar_transport-like"/>
</dbReference>
<comment type="subcellular location">
    <subcellularLocation>
        <location evidence="1">Membrane</location>
        <topology evidence="1">Multi-pass membrane protein</topology>
    </subcellularLocation>
</comment>
<name>A0A8H3ZK03_9PEZI</name>
<dbReference type="OrthoDB" id="6612291at2759"/>
<dbReference type="NCBIfam" id="TIGR00879">
    <property type="entry name" value="SP"/>
    <property type="match status" value="1"/>
</dbReference>
<sequence length="519" mass="57154">MFFTLGRGKSVQAGITVCCLIAFVLFGYDQGVFGGILHNDNWLRQFDHPSDTLTGFIVSCYNLGCLGGCVLNFFFSDILGRRRAIWLAMGLVVIGATLQTTAFHVPHLIIGRVITGLGTGIKTSTIPMYQAELCDRTTRGRLVSAEVLFVGVGIVIAYWFDFGMSFVGGAIAWRLPIAFQMVFALVVIVLMFTLPESPHWLFNHGCEAEAVDVLCKIYDVQPTNDHVIRERTAIIQAIGYKGAGNTSKSLFSIFRNDNARTGYRVLLAWGIQFMNQAGGINLVVYYIPSVLVQNVGTTTRTAQILGGCINMMFMFGSILPSLALDRMGRRKTMISGCLGLSICMLFVAALLSQAERPNGHVFATASIAFFFLYMLIFVMSVNCVPWVYVPEILPLEARARGTALGVSSNWLWNFTVVMITPVIINRLQWKAYLIFMATNLSFVPIFYFFYPETSNLRLEEVDLLFSQGGDPVQNGREISKVAATGGLRRISVPGDSKDAAGLAIPGSTQKGRFEMLEVA</sequence>
<dbReference type="PRINTS" id="PR00171">
    <property type="entry name" value="SUGRTRNSPORT"/>
</dbReference>
<organism evidence="10 11">
    <name type="scientific">Colletotrichum asianum</name>
    <dbReference type="NCBI Taxonomy" id="702518"/>
    <lineage>
        <taxon>Eukaryota</taxon>
        <taxon>Fungi</taxon>
        <taxon>Dikarya</taxon>
        <taxon>Ascomycota</taxon>
        <taxon>Pezizomycotina</taxon>
        <taxon>Sordariomycetes</taxon>
        <taxon>Hypocreomycetidae</taxon>
        <taxon>Glomerellales</taxon>
        <taxon>Glomerellaceae</taxon>
        <taxon>Colletotrichum</taxon>
        <taxon>Colletotrichum gloeosporioides species complex</taxon>
    </lineage>
</organism>
<evidence type="ECO:0000259" key="9">
    <source>
        <dbReference type="PROSITE" id="PS50850"/>
    </source>
</evidence>
<feature type="transmembrane region" description="Helical" evidence="8">
    <location>
        <begin position="430"/>
        <end position="450"/>
    </location>
</feature>
<dbReference type="SUPFAM" id="SSF103473">
    <property type="entry name" value="MFS general substrate transporter"/>
    <property type="match status" value="1"/>
</dbReference>
<dbReference type="InterPro" id="IPR036259">
    <property type="entry name" value="MFS_trans_sf"/>
</dbReference>
<dbReference type="InterPro" id="IPR020846">
    <property type="entry name" value="MFS_dom"/>
</dbReference>
<feature type="transmembrane region" description="Helical" evidence="8">
    <location>
        <begin position="336"/>
        <end position="354"/>
    </location>
</feature>
<dbReference type="PROSITE" id="PS00217">
    <property type="entry name" value="SUGAR_TRANSPORT_2"/>
    <property type="match status" value="1"/>
</dbReference>
<dbReference type="InterPro" id="IPR005829">
    <property type="entry name" value="Sugar_transporter_CS"/>
</dbReference>
<evidence type="ECO:0000256" key="1">
    <source>
        <dbReference type="ARBA" id="ARBA00004141"/>
    </source>
</evidence>
<feature type="transmembrane region" description="Helical" evidence="8">
    <location>
        <begin position="84"/>
        <end position="103"/>
    </location>
</feature>
<evidence type="ECO:0000256" key="4">
    <source>
        <dbReference type="ARBA" id="ARBA00022692"/>
    </source>
</evidence>
<keyword evidence="6 8" id="KW-0472">Membrane</keyword>
<comment type="caution">
    <text evidence="10">The sequence shown here is derived from an EMBL/GenBank/DDBJ whole genome shotgun (WGS) entry which is preliminary data.</text>
</comment>
<dbReference type="GO" id="GO:0016020">
    <property type="term" value="C:membrane"/>
    <property type="evidence" value="ECO:0007669"/>
    <property type="project" value="UniProtKB-SubCell"/>
</dbReference>
<feature type="transmembrane region" description="Helical" evidence="8">
    <location>
        <begin position="141"/>
        <end position="160"/>
    </location>
</feature>
<keyword evidence="5 8" id="KW-1133">Transmembrane helix</keyword>
<feature type="transmembrane region" description="Helical" evidence="8">
    <location>
        <begin position="12"/>
        <end position="33"/>
    </location>
</feature>
<evidence type="ECO:0000256" key="5">
    <source>
        <dbReference type="ARBA" id="ARBA00022989"/>
    </source>
</evidence>
<evidence type="ECO:0000256" key="6">
    <source>
        <dbReference type="ARBA" id="ARBA00023136"/>
    </source>
</evidence>
<feature type="transmembrane region" description="Helical" evidence="8">
    <location>
        <begin position="172"/>
        <end position="194"/>
    </location>
</feature>
<feature type="transmembrane region" description="Helical" evidence="8">
    <location>
        <begin position="109"/>
        <end position="129"/>
    </location>
</feature>
<evidence type="ECO:0000256" key="7">
    <source>
        <dbReference type="RuleBase" id="RU003346"/>
    </source>
</evidence>
<feature type="transmembrane region" description="Helical" evidence="8">
    <location>
        <begin position="53"/>
        <end position="75"/>
    </location>
</feature>
<feature type="domain" description="Major facilitator superfamily (MFS) profile" evidence="9">
    <location>
        <begin position="15"/>
        <end position="454"/>
    </location>
</feature>
<evidence type="ECO:0000256" key="3">
    <source>
        <dbReference type="ARBA" id="ARBA00022448"/>
    </source>
</evidence>
<gene>
    <name evidence="10" type="ORF">GQ607_010116</name>
</gene>
<dbReference type="FunFam" id="1.20.1250.20:FF:000090">
    <property type="entry name" value="MFS sugar transporter, putative"/>
    <property type="match status" value="1"/>
</dbReference>
<dbReference type="PROSITE" id="PS50850">
    <property type="entry name" value="MFS"/>
    <property type="match status" value="1"/>
</dbReference>
<comment type="similarity">
    <text evidence="2 7">Belongs to the major facilitator superfamily. Sugar transporter (TC 2.A.1.1) family.</text>
</comment>
<keyword evidence="3 7" id="KW-0813">Transport</keyword>
<feature type="transmembrane region" description="Helical" evidence="8">
    <location>
        <begin position="401"/>
        <end position="424"/>
    </location>
</feature>
<feature type="transmembrane region" description="Helical" evidence="8">
    <location>
        <begin position="302"/>
        <end position="324"/>
    </location>
</feature>
<dbReference type="Gene3D" id="1.20.1250.20">
    <property type="entry name" value="MFS general substrate transporter like domains"/>
    <property type="match status" value="1"/>
</dbReference>
<accession>A0A8H3ZK03</accession>
<dbReference type="AlphaFoldDB" id="A0A8H3ZK03"/>
<evidence type="ECO:0000256" key="8">
    <source>
        <dbReference type="SAM" id="Phobius"/>
    </source>
</evidence>
<dbReference type="InterPro" id="IPR050360">
    <property type="entry name" value="MFS_Sugar_Transporters"/>
</dbReference>
<reference evidence="10 11" key="1">
    <citation type="submission" date="2019-12" db="EMBL/GenBank/DDBJ databases">
        <title>A genome sequence resource for the geographically widespread anthracnose pathogen Colletotrichum asianum.</title>
        <authorList>
            <person name="Meng Y."/>
        </authorList>
    </citation>
    <scope>NUCLEOTIDE SEQUENCE [LARGE SCALE GENOMIC DNA]</scope>
    <source>
        <strain evidence="10 11">ICMP 18580</strain>
    </source>
</reference>
<dbReference type="Pfam" id="PF00083">
    <property type="entry name" value="Sugar_tr"/>
    <property type="match status" value="1"/>
</dbReference>
<feature type="transmembrane region" description="Helical" evidence="8">
    <location>
        <begin position="360"/>
        <end position="389"/>
    </location>
</feature>
<evidence type="ECO:0000313" key="11">
    <source>
        <dbReference type="Proteomes" id="UP000434172"/>
    </source>
</evidence>
<evidence type="ECO:0000313" key="10">
    <source>
        <dbReference type="EMBL" id="KAF0322659.1"/>
    </source>
</evidence>
<dbReference type="Proteomes" id="UP000434172">
    <property type="component" value="Unassembled WGS sequence"/>
</dbReference>
<dbReference type="EMBL" id="WOWK01000059">
    <property type="protein sequence ID" value="KAF0322659.1"/>
    <property type="molecule type" value="Genomic_DNA"/>
</dbReference>
<proteinExistence type="inferred from homology"/>